<dbReference type="CDD" id="cd12797">
    <property type="entry name" value="M23_peptidase"/>
    <property type="match status" value="1"/>
</dbReference>
<evidence type="ECO:0000256" key="1">
    <source>
        <dbReference type="SAM" id="MobiDB-lite"/>
    </source>
</evidence>
<sequence>MASLLPLVTLACAGGNPPPSAPEGKCLSSPAPTKEAAAPSAPASTSAATTPSVVPVDAAAADLIRAIDAKDAAGIVAKFNGPMREVLPLEKAGPWVNAMLEAKGRILSSTRDAGRGNDRSGTYTFKAERGEWRVELHLSNDDTIIGLRFNDPPAPDPEVVKSTLVMGLPFRGQWSVSWGGPSLDVNQHVSHKSQRRATDLVMVDEAGKTHRGEGKKNEDYYAYGQEILAVADGTVITVIDGVPENAPGSMNPYFAAGNLVIIKHGDQLYSVYAHLQPGKLRVKPGATVKRGAVLGLCGNAGNTSEPHLHFQLQDGPLFENSYGVEPIFKDVSIVRNGNASKLAEYTWLKGDLVGDLKKK</sequence>
<dbReference type="Pfam" id="PF01551">
    <property type="entry name" value="Peptidase_M23"/>
    <property type="match status" value="1"/>
</dbReference>
<feature type="compositionally biased region" description="Low complexity" evidence="1">
    <location>
        <begin position="28"/>
        <end position="51"/>
    </location>
</feature>
<dbReference type="AlphaFoldDB" id="A0A0K1PJV4"/>
<evidence type="ECO:0000313" key="4">
    <source>
        <dbReference type="Proteomes" id="UP000064967"/>
    </source>
</evidence>
<protein>
    <submittedName>
        <fullName evidence="3">Peptidase, M23/M37 family</fullName>
    </submittedName>
</protein>
<dbReference type="SUPFAM" id="SSF51261">
    <property type="entry name" value="Duplicated hybrid motif"/>
    <property type="match status" value="1"/>
</dbReference>
<reference evidence="3 4" key="1">
    <citation type="submission" date="2015-08" db="EMBL/GenBank/DDBJ databases">
        <authorList>
            <person name="Babu N.S."/>
            <person name="Beckwith C.J."/>
            <person name="Beseler K.G."/>
            <person name="Brison A."/>
            <person name="Carone J.V."/>
            <person name="Caskin T.P."/>
            <person name="Diamond M."/>
            <person name="Durham M.E."/>
            <person name="Foxe J.M."/>
            <person name="Go M."/>
            <person name="Henderson B.A."/>
            <person name="Jones I.B."/>
            <person name="McGettigan J.A."/>
            <person name="Micheletti S.J."/>
            <person name="Nasrallah M.E."/>
            <person name="Ortiz D."/>
            <person name="Piller C.R."/>
            <person name="Privatt S.R."/>
            <person name="Schneider S.L."/>
            <person name="Sharp S."/>
            <person name="Smith T.C."/>
            <person name="Stanton J.D."/>
            <person name="Ullery H.E."/>
            <person name="Wilson R.J."/>
            <person name="Serrano M.G."/>
            <person name="Buck G."/>
            <person name="Lee V."/>
            <person name="Wang Y."/>
            <person name="Carvalho R."/>
            <person name="Voegtly L."/>
            <person name="Shi R."/>
            <person name="Duckworth R."/>
            <person name="Johnson A."/>
            <person name="Loviza R."/>
            <person name="Walstead R."/>
            <person name="Shah Z."/>
            <person name="Kiflezghi M."/>
            <person name="Wade K."/>
            <person name="Ball S.L."/>
            <person name="Bradley K.W."/>
            <person name="Asai D.J."/>
            <person name="Bowman C.A."/>
            <person name="Russell D.A."/>
            <person name="Pope W.H."/>
            <person name="Jacobs-Sera D."/>
            <person name="Hendrix R.W."/>
            <person name="Hatfull G.F."/>
        </authorList>
    </citation>
    <scope>NUCLEOTIDE SEQUENCE [LARGE SCALE GENOMIC DNA]</scope>
    <source>
        <strain evidence="3 4">DSM 27648</strain>
    </source>
</reference>
<evidence type="ECO:0000259" key="2">
    <source>
        <dbReference type="Pfam" id="PF01551"/>
    </source>
</evidence>
<feature type="domain" description="M23ase beta-sheet core" evidence="2">
    <location>
        <begin position="222"/>
        <end position="313"/>
    </location>
</feature>
<dbReference type="PANTHER" id="PTHR21666">
    <property type="entry name" value="PEPTIDASE-RELATED"/>
    <property type="match status" value="1"/>
</dbReference>
<organism evidence="3 4">
    <name type="scientific">Labilithrix luteola</name>
    <dbReference type="NCBI Taxonomy" id="1391654"/>
    <lineage>
        <taxon>Bacteria</taxon>
        <taxon>Pseudomonadati</taxon>
        <taxon>Myxococcota</taxon>
        <taxon>Polyangia</taxon>
        <taxon>Polyangiales</taxon>
        <taxon>Labilitrichaceae</taxon>
        <taxon>Labilithrix</taxon>
    </lineage>
</organism>
<feature type="region of interest" description="Disordered" evidence="1">
    <location>
        <begin position="18"/>
        <end position="51"/>
    </location>
</feature>
<gene>
    <name evidence="3" type="ORF">AKJ09_00464</name>
</gene>
<dbReference type="InterPro" id="IPR050570">
    <property type="entry name" value="Cell_wall_metabolism_enzyme"/>
</dbReference>
<dbReference type="GO" id="GO:0004222">
    <property type="term" value="F:metalloendopeptidase activity"/>
    <property type="evidence" value="ECO:0007669"/>
    <property type="project" value="TreeGrafter"/>
</dbReference>
<accession>A0A0K1PJV4</accession>
<dbReference type="EMBL" id="CP012333">
    <property type="protein sequence ID" value="AKU93800.1"/>
    <property type="molecule type" value="Genomic_DNA"/>
</dbReference>
<evidence type="ECO:0000313" key="3">
    <source>
        <dbReference type="EMBL" id="AKU93800.1"/>
    </source>
</evidence>
<dbReference type="PATRIC" id="fig|1391654.3.peg.476"/>
<dbReference type="PANTHER" id="PTHR21666:SF270">
    <property type="entry name" value="MUREIN HYDROLASE ACTIVATOR ENVC"/>
    <property type="match status" value="1"/>
</dbReference>
<name>A0A0K1PJV4_9BACT</name>
<dbReference type="KEGG" id="llu:AKJ09_00464"/>
<dbReference type="InterPro" id="IPR016047">
    <property type="entry name" value="M23ase_b-sheet_dom"/>
</dbReference>
<dbReference type="Proteomes" id="UP000064967">
    <property type="component" value="Chromosome"/>
</dbReference>
<dbReference type="STRING" id="1391654.AKJ09_00464"/>
<proteinExistence type="predicted"/>
<dbReference type="Gene3D" id="2.70.70.10">
    <property type="entry name" value="Glucose Permease (Domain IIA)"/>
    <property type="match status" value="1"/>
</dbReference>
<keyword evidence="4" id="KW-1185">Reference proteome</keyword>
<dbReference type="InterPro" id="IPR011055">
    <property type="entry name" value="Dup_hybrid_motif"/>
</dbReference>